<evidence type="ECO:0000259" key="1">
    <source>
        <dbReference type="Pfam" id="PF01408"/>
    </source>
</evidence>
<dbReference type="PANTHER" id="PTHR43377:SF8">
    <property type="entry name" value="BLR3664 PROTEIN"/>
    <property type="match status" value="1"/>
</dbReference>
<keyword evidence="4" id="KW-1185">Reference proteome</keyword>
<proteinExistence type="predicted"/>
<sequence length="332" mass="35880">MSTKPRMAVVGTSHWHHKFYRETLARDAEVVAYSDPSRAKIDEVHEFYGDTGHLDWHDLLDDELKLDGVMILARHDQMKEVALAFIDKGVPIILEKPGGLNADEVGEIRAAAEAKSVPIGVAFIQRAGHTKKQLDALGAIDYATFLFHSGPPERYINQSPWALEHKHAGGGAFINLAVHYIDLFLDATGATTLTVQAQAQYRLSSAYDVEDRLTALLTTPEGVSAVVECGYAFPSSPEIRYLSYSARGENGYLEISGTGDIKVTTTTGESTTVNENVDSGPLTTIFIESAVAGVRSGFDGLAGIADLHRTMQIVDAAYASAKTGRAVTVKIS</sequence>
<feature type="domain" description="Gfo/Idh/MocA-like oxidoreductase N-terminal" evidence="1">
    <location>
        <begin position="6"/>
        <end position="122"/>
    </location>
</feature>
<name>A0ABW6SGF5_9NOCA</name>
<dbReference type="Gene3D" id="3.40.50.720">
    <property type="entry name" value="NAD(P)-binding Rossmann-like Domain"/>
    <property type="match status" value="1"/>
</dbReference>
<evidence type="ECO:0000259" key="2">
    <source>
        <dbReference type="Pfam" id="PF22725"/>
    </source>
</evidence>
<accession>A0ABW6SGF5</accession>
<protein>
    <submittedName>
        <fullName evidence="3">Gfo/Idh/MocA family protein</fullName>
    </submittedName>
</protein>
<dbReference type="Pfam" id="PF22725">
    <property type="entry name" value="GFO_IDH_MocA_C3"/>
    <property type="match status" value="1"/>
</dbReference>
<dbReference type="InterPro" id="IPR055170">
    <property type="entry name" value="GFO_IDH_MocA-like_dom"/>
</dbReference>
<dbReference type="Pfam" id="PF01408">
    <property type="entry name" value="GFO_IDH_MocA"/>
    <property type="match status" value="1"/>
</dbReference>
<comment type="caution">
    <text evidence="3">The sequence shown here is derived from an EMBL/GenBank/DDBJ whole genome shotgun (WGS) entry which is preliminary data.</text>
</comment>
<evidence type="ECO:0000313" key="3">
    <source>
        <dbReference type="EMBL" id="MFF3575277.1"/>
    </source>
</evidence>
<gene>
    <name evidence="3" type="ORF">ACFYXQ_46890</name>
</gene>
<dbReference type="InterPro" id="IPR036291">
    <property type="entry name" value="NAD(P)-bd_dom_sf"/>
</dbReference>
<feature type="domain" description="GFO/IDH/MocA-like oxidoreductase" evidence="2">
    <location>
        <begin position="136"/>
        <end position="253"/>
    </location>
</feature>
<dbReference type="InterPro" id="IPR051450">
    <property type="entry name" value="Gfo/Idh/MocA_Oxidoreductases"/>
</dbReference>
<dbReference type="Gene3D" id="3.30.360.10">
    <property type="entry name" value="Dihydrodipicolinate Reductase, domain 2"/>
    <property type="match status" value="1"/>
</dbReference>
<dbReference type="SUPFAM" id="SSF55347">
    <property type="entry name" value="Glyceraldehyde-3-phosphate dehydrogenase-like, C-terminal domain"/>
    <property type="match status" value="1"/>
</dbReference>
<dbReference type="Proteomes" id="UP001601992">
    <property type="component" value="Unassembled WGS sequence"/>
</dbReference>
<dbReference type="SUPFAM" id="SSF51735">
    <property type="entry name" value="NAD(P)-binding Rossmann-fold domains"/>
    <property type="match status" value="1"/>
</dbReference>
<dbReference type="PANTHER" id="PTHR43377">
    <property type="entry name" value="BILIVERDIN REDUCTASE A"/>
    <property type="match status" value="1"/>
</dbReference>
<evidence type="ECO:0000313" key="4">
    <source>
        <dbReference type="Proteomes" id="UP001601992"/>
    </source>
</evidence>
<dbReference type="RefSeq" id="WP_387407173.1">
    <property type="nucleotide sequence ID" value="NZ_JBIAQY010000051.1"/>
</dbReference>
<organism evidence="3 4">
    <name type="scientific">Nocardia jiangxiensis</name>
    <dbReference type="NCBI Taxonomy" id="282685"/>
    <lineage>
        <taxon>Bacteria</taxon>
        <taxon>Bacillati</taxon>
        <taxon>Actinomycetota</taxon>
        <taxon>Actinomycetes</taxon>
        <taxon>Mycobacteriales</taxon>
        <taxon>Nocardiaceae</taxon>
        <taxon>Nocardia</taxon>
    </lineage>
</organism>
<reference evidence="3 4" key="1">
    <citation type="submission" date="2024-10" db="EMBL/GenBank/DDBJ databases">
        <title>The Natural Products Discovery Center: Release of the First 8490 Sequenced Strains for Exploring Actinobacteria Biosynthetic Diversity.</title>
        <authorList>
            <person name="Kalkreuter E."/>
            <person name="Kautsar S.A."/>
            <person name="Yang D."/>
            <person name="Bader C.D."/>
            <person name="Teijaro C.N."/>
            <person name="Fluegel L."/>
            <person name="Davis C.M."/>
            <person name="Simpson J.R."/>
            <person name="Lauterbach L."/>
            <person name="Steele A.D."/>
            <person name="Gui C."/>
            <person name="Meng S."/>
            <person name="Li G."/>
            <person name="Viehrig K."/>
            <person name="Ye F."/>
            <person name="Su P."/>
            <person name="Kiefer A.F."/>
            <person name="Nichols A."/>
            <person name="Cepeda A.J."/>
            <person name="Yan W."/>
            <person name="Fan B."/>
            <person name="Jiang Y."/>
            <person name="Adhikari A."/>
            <person name="Zheng C.-J."/>
            <person name="Schuster L."/>
            <person name="Cowan T.M."/>
            <person name="Smanski M.J."/>
            <person name="Chevrette M.G."/>
            <person name="De Carvalho L.P.S."/>
            <person name="Shen B."/>
        </authorList>
    </citation>
    <scope>NUCLEOTIDE SEQUENCE [LARGE SCALE GENOMIC DNA]</scope>
    <source>
        <strain evidence="3 4">NPDC002593</strain>
    </source>
</reference>
<dbReference type="InterPro" id="IPR000683">
    <property type="entry name" value="Gfo/Idh/MocA-like_OxRdtase_N"/>
</dbReference>
<dbReference type="EMBL" id="JBIAQY010000051">
    <property type="protein sequence ID" value="MFF3575277.1"/>
    <property type="molecule type" value="Genomic_DNA"/>
</dbReference>